<accession>A0A820IUZ7</accession>
<dbReference type="Proteomes" id="UP000663881">
    <property type="component" value="Unassembled WGS sequence"/>
</dbReference>
<dbReference type="InterPro" id="IPR050426">
    <property type="entry name" value="Glycosyltransferase_28"/>
</dbReference>
<name>A0A820IUZ7_9BILA</name>
<gene>
    <name evidence="2" type="ORF">OKA104_LOCUS47004</name>
</gene>
<reference evidence="2" key="1">
    <citation type="submission" date="2021-02" db="EMBL/GenBank/DDBJ databases">
        <authorList>
            <person name="Nowell W R."/>
        </authorList>
    </citation>
    <scope>NUCLEOTIDE SEQUENCE</scope>
</reference>
<feature type="non-terminal residue" evidence="2">
    <location>
        <position position="1"/>
    </location>
</feature>
<dbReference type="Pfam" id="PF03033">
    <property type="entry name" value="Glyco_transf_28"/>
    <property type="match status" value="1"/>
</dbReference>
<evidence type="ECO:0000313" key="2">
    <source>
        <dbReference type="EMBL" id="CAF4316376.1"/>
    </source>
</evidence>
<proteinExistence type="predicted"/>
<dbReference type="GO" id="GO:0005975">
    <property type="term" value="P:carbohydrate metabolic process"/>
    <property type="evidence" value="ECO:0007669"/>
    <property type="project" value="InterPro"/>
</dbReference>
<organism evidence="2 3">
    <name type="scientific">Adineta steineri</name>
    <dbReference type="NCBI Taxonomy" id="433720"/>
    <lineage>
        <taxon>Eukaryota</taxon>
        <taxon>Metazoa</taxon>
        <taxon>Spiralia</taxon>
        <taxon>Gnathifera</taxon>
        <taxon>Rotifera</taxon>
        <taxon>Eurotatoria</taxon>
        <taxon>Bdelloidea</taxon>
        <taxon>Adinetida</taxon>
        <taxon>Adinetidae</taxon>
        <taxon>Adineta</taxon>
    </lineage>
</organism>
<dbReference type="InterPro" id="IPR004276">
    <property type="entry name" value="GlycoTrans_28_N"/>
</dbReference>
<protein>
    <recommendedName>
        <fullName evidence="1">Glycosyltransferase family 28 N-terminal domain-containing protein</fullName>
    </recommendedName>
</protein>
<dbReference type="PANTHER" id="PTHR48050:SF13">
    <property type="entry name" value="STEROL 3-BETA-GLUCOSYLTRANSFERASE UGT80A2"/>
    <property type="match status" value="1"/>
</dbReference>
<dbReference type="GO" id="GO:0016758">
    <property type="term" value="F:hexosyltransferase activity"/>
    <property type="evidence" value="ECO:0007669"/>
    <property type="project" value="InterPro"/>
</dbReference>
<evidence type="ECO:0000313" key="3">
    <source>
        <dbReference type="Proteomes" id="UP000663881"/>
    </source>
</evidence>
<dbReference type="AlphaFoldDB" id="A0A820IUZ7"/>
<dbReference type="PANTHER" id="PTHR48050">
    <property type="entry name" value="STEROL 3-BETA-GLUCOSYLTRANSFERASE"/>
    <property type="match status" value="1"/>
</dbReference>
<dbReference type="Gene3D" id="3.40.50.2000">
    <property type="entry name" value="Glycogen Phosphorylase B"/>
    <property type="match status" value="1"/>
</dbReference>
<evidence type="ECO:0000259" key="1">
    <source>
        <dbReference type="Pfam" id="PF03033"/>
    </source>
</evidence>
<comment type="caution">
    <text evidence="2">The sequence shown here is derived from an EMBL/GenBank/DDBJ whole genome shotgun (WGS) entry which is preliminary data.</text>
</comment>
<feature type="domain" description="Glycosyltransferase family 28 N-terminal" evidence="1">
    <location>
        <begin position="19"/>
        <end position="72"/>
    </location>
</feature>
<dbReference type="EMBL" id="CAJOAY010017993">
    <property type="protein sequence ID" value="CAF4316376.1"/>
    <property type="molecule type" value="Genomic_DNA"/>
</dbReference>
<sequence>MENILHENDNSNDQIGKRIFIPAIGSLGDVKPYLILAKELKKQGYIVWLGVHERFMDEVQNNGIDTVEIGGDMEIALSTTPDGIELQRNP</sequence>
<dbReference type="SUPFAM" id="SSF53756">
    <property type="entry name" value="UDP-Glycosyltransferase/glycogen phosphorylase"/>
    <property type="match status" value="1"/>
</dbReference>